<dbReference type="OrthoDB" id="2689695at2759"/>
<organism evidence="2 3">
    <name type="scientific">Suillus placidus</name>
    <dbReference type="NCBI Taxonomy" id="48579"/>
    <lineage>
        <taxon>Eukaryota</taxon>
        <taxon>Fungi</taxon>
        <taxon>Dikarya</taxon>
        <taxon>Basidiomycota</taxon>
        <taxon>Agaricomycotina</taxon>
        <taxon>Agaricomycetes</taxon>
        <taxon>Agaricomycetidae</taxon>
        <taxon>Boletales</taxon>
        <taxon>Suillineae</taxon>
        <taxon>Suillaceae</taxon>
        <taxon>Suillus</taxon>
    </lineage>
</organism>
<protein>
    <submittedName>
        <fullName evidence="2">Uncharacterized protein</fullName>
    </submittedName>
</protein>
<evidence type="ECO:0000313" key="3">
    <source>
        <dbReference type="Proteomes" id="UP000714275"/>
    </source>
</evidence>
<evidence type="ECO:0000313" key="2">
    <source>
        <dbReference type="EMBL" id="KAG1777101.1"/>
    </source>
</evidence>
<keyword evidence="3" id="KW-1185">Reference proteome</keyword>
<comment type="caution">
    <text evidence="2">The sequence shown here is derived from an EMBL/GenBank/DDBJ whole genome shotgun (WGS) entry which is preliminary data.</text>
</comment>
<proteinExistence type="predicted"/>
<dbReference type="AlphaFoldDB" id="A0A9P6ZWH2"/>
<evidence type="ECO:0000256" key="1">
    <source>
        <dbReference type="SAM" id="MobiDB-lite"/>
    </source>
</evidence>
<accession>A0A9P6ZWH2</accession>
<dbReference type="EMBL" id="JABBWD010000023">
    <property type="protein sequence ID" value="KAG1777101.1"/>
    <property type="molecule type" value="Genomic_DNA"/>
</dbReference>
<reference evidence="2" key="1">
    <citation type="journal article" date="2020" name="New Phytol.">
        <title>Comparative genomics reveals dynamic genome evolution in host specialist ectomycorrhizal fungi.</title>
        <authorList>
            <person name="Lofgren L.A."/>
            <person name="Nguyen N.H."/>
            <person name="Vilgalys R."/>
            <person name="Ruytinx J."/>
            <person name="Liao H.L."/>
            <person name="Branco S."/>
            <person name="Kuo A."/>
            <person name="LaButti K."/>
            <person name="Lipzen A."/>
            <person name="Andreopoulos W."/>
            <person name="Pangilinan J."/>
            <person name="Riley R."/>
            <person name="Hundley H."/>
            <person name="Na H."/>
            <person name="Barry K."/>
            <person name="Grigoriev I.V."/>
            <person name="Stajich J.E."/>
            <person name="Kennedy P.G."/>
        </authorList>
    </citation>
    <scope>NUCLEOTIDE SEQUENCE</scope>
    <source>
        <strain evidence="2">DOB743</strain>
    </source>
</reference>
<name>A0A9P6ZWH2_9AGAM</name>
<feature type="region of interest" description="Disordered" evidence="1">
    <location>
        <begin position="1"/>
        <end position="45"/>
    </location>
</feature>
<gene>
    <name evidence="2" type="ORF">EV702DRAFT_1197763</name>
</gene>
<dbReference type="Proteomes" id="UP000714275">
    <property type="component" value="Unassembled WGS sequence"/>
</dbReference>
<sequence length="68" mass="7304">MPPVVDVSFAQGKERNAAAGPKDTDDDLIRDEDYHGPPTPDPNLQQQQLVAVQVDTGEHGGGRSCRCC</sequence>